<accession>A0A9R0J519</accession>
<gene>
    <name evidence="4" type="primary">LOC110800354</name>
</gene>
<keyword evidence="3" id="KW-1185">Reference proteome</keyword>
<evidence type="ECO:0000259" key="2">
    <source>
        <dbReference type="Pfam" id="PF25276"/>
    </source>
</evidence>
<reference evidence="3" key="1">
    <citation type="journal article" date="2021" name="Nat. Commun.">
        <title>Genomic analyses provide insights into spinach domestication and the genetic basis of agronomic traits.</title>
        <authorList>
            <person name="Cai X."/>
            <person name="Sun X."/>
            <person name="Xu C."/>
            <person name="Sun H."/>
            <person name="Wang X."/>
            <person name="Ge C."/>
            <person name="Zhang Z."/>
            <person name="Wang Q."/>
            <person name="Fei Z."/>
            <person name="Jiao C."/>
            <person name="Wang Q."/>
        </authorList>
    </citation>
    <scope>NUCLEOTIDE SEQUENCE [LARGE SCALE GENOMIC DNA]</scope>
    <source>
        <strain evidence="3">cv. Varoflay</strain>
    </source>
</reference>
<keyword evidence="1" id="KW-0472">Membrane</keyword>
<dbReference type="SUPFAM" id="SSF53335">
    <property type="entry name" value="S-adenosyl-L-methionine-dependent methyltransferases"/>
    <property type="match status" value="1"/>
</dbReference>
<evidence type="ECO:0000313" key="3">
    <source>
        <dbReference type="Proteomes" id="UP000813463"/>
    </source>
</evidence>
<feature type="domain" description="DUF7870" evidence="2">
    <location>
        <begin position="386"/>
        <end position="481"/>
    </location>
</feature>
<dbReference type="Gene3D" id="3.40.50.150">
    <property type="entry name" value="Vaccinia Virus protein VP39"/>
    <property type="match status" value="1"/>
</dbReference>
<keyword evidence="1" id="KW-1133">Transmembrane helix</keyword>
<organism evidence="3 4">
    <name type="scientific">Spinacia oleracea</name>
    <name type="common">Spinach</name>
    <dbReference type="NCBI Taxonomy" id="3562"/>
    <lineage>
        <taxon>Eukaryota</taxon>
        <taxon>Viridiplantae</taxon>
        <taxon>Streptophyta</taxon>
        <taxon>Embryophyta</taxon>
        <taxon>Tracheophyta</taxon>
        <taxon>Spermatophyta</taxon>
        <taxon>Magnoliopsida</taxon>
        <taxon>eudicotyledons</taxon>
        <taxon>Gunneridae</taxon>
        <taxon>Pentapetalae</taxon>
        <taxon>Caryophyllales</taxon>
        <taxon>Chenopodiaceae</taxon>
        <taxon>Chenopodioideae</taxon>
        <taxon>Anserineae</taxon>
        <taxon>Spinacia</taxon>
    </lineage>
</organism>
<proteinExistence type="predicted"/>
<evidence type="ECO:0000313" key="4">
    <source>
        <dbReference type="RefSeq" id="XP_021861359.2"/>
    </source>
</evidence>
<dbReference type="InterPro" id="IPR057192">
    <property type="entry name" value="DUF7870"/>
</dbReference>
<evidence type="ECO:0000256" key="1">
    <source>
        <dbReference type="SAM" id="Phobius"/>
    </source>
</evidence>
<feature type="domain" description="DUF7870" evidence="2">
    <location>
        <begin position="241"/>
        <end position="340"/>
    </location>
</feature>
<protein>
    <recommendedName>
        <fullName evidence="2">DUF7870 domain-containing protein</fullName>
    </recommendedName>
</protein>
<dbReference type="InterPro" id="IPR029063">
    <property type="entry name" value="SAM-dependent_MTases_sf"/>
</dbReference>
<dbReference type="RefSeq" id="XP_021861359.2">
    <property type="nucleotide sequence ID" value="XM_022005667.2"/>
</dbReference>
<reference evidence="4" key="2">
    <citation type="submission" date="2025-08" db="UniProtKB">
        <authorList>
            <consortium name="RefSeq"/>
        </authorList>
    </citation>
    <scope>IDENTIFICATION</scope>
    <source>
        <tissue evidence="4">Leaf</tissue>
    </source>
</reference>
<dbReference type="KEGG" id="soe:110800354"/>
<feature type="transmembrane region" description="Helical" evidence="1">
    <location>
        <begin position="9"/>
        <end position="29"/>
    </location>
</feature>
<dbReference type="Pfam" id="PF25276">
    <property type="entry name" value="DUF7870"/>
    <property type="match status" value="2"/>
</dbReference>
<name>A0A9R0J519_SPIOL</name>
<keyword evidence="1" id="KW-0812">Transmembrane</keyword>
<dbReference type="GeneID" id="110800354"/>
<sequence length="481" mass="55850">MKPSFVKNIFLRLLIFFIFLFLLRFAYIISFNRDFCNHSSSSNFCFFSKTSSSSLQRQSSQITFLPNFRGSTEYDFYSKIFQDFIFHGFLSPNSSSFSLSSSHVIALKDLGINQSFSLSSGIISASNLPFSDQFFDFMFFHKFDLPSSIPVLGFVGEIGRTLKPSGVLVIHIETKDFYAFRSVLKLFDFCNFVEARDIPGPSPSIPSIRQIILKKSRNSMNKIHREDNECSVSGYKIQLIKNLEPLIEKEPLKPWSTLKRNLKNVKYLSSMVDISFKPRYAYIDVGARSYGSSIGSWFNERYPKQNKTFEVFAIEADKSFHRELQAKKGVKLLPYAAWVRNETLFFEINREPTKTIEVNKRNRGNRGMGRIQPVQSSINFEGNVDKIRGFDFAEWLKGEFEERDFVVVKMDVEGTEFQLIPRLIETGAICLIDEMFLECHYNRWQKCCPGIRSPKYDKTYDQCLNLLSSLRKRGLLVHQWW</sequence>
<dbReference type="PANTHER" id="PTHR44843">
    <property type="entry name" value="METHYLTRANSFERASE"/>
    <property type="match status" value="1"/>
</dbReference>
<dbReference type="Proteomes" id="UP000813463">
    <property type="component" value="Chromosome 6"/>
</dbReference>
<dbReference type="PANTHER" id="PTHR44843:SF13">
    <property type="entry name" value="METHYLTRANSFERASE FKBM DOMAIN-CONTAINING PROTEIN"/>
    <property type="match status" value="1"/>
</dbReference>
<dbReference type="AlphaFoldDB" id="A0A9R0J519"/>